<dbReference type="EMBL" id="JASBWU010000009">
    <property type="protein sequence ID" value="KAJ9119243.1"/>
    <property type="molecule type" value="Genomic_DNA"/>
</dbReference>
<protein>
    <submittedName>
        <fullName evidence="1">Uncharacterized protein</fullName>
    </submittedName>
</protein>
<organism evidence="1 2">
    <name type="scientific">Naganishia vaughanmartiniae</name>
    <dbReference type="NCBI Taxonomy" id="1424756"/>
    <lineage>
        <taxon>Eukaryota</taxon>
        <taxon>Fungi</taxon>
        <taxon>Dikarya</taxon>
        <taxon>Basidiomycota</taxon>
        <taxon>Agaricomycotina</taxon>
        <taxon>Tremellomycetes</taxon>
        <taxon>Filobasidiales</taxon>
        <taxon>Filobasidiaceae</taxon>
        <taxon>Naganishia</taxon>
    </lineage>
</organism>
<accession>A0ACC2X5E0</accession>
<name>A0ACC2X5E0_9TREE</name>
<comment type="caution">
    <text evidence="1">The sequence shown here is derived from an EMBL/GenBank/DDBJ whole genome shotgun (WGS) entry which is preliminary data.</text>
</comment>
<dbReference type="Proteomes" id="UP001243375">
    <property type="component" value="Unassembled WGS sequence"/>
</dbReference>
<gene>
    <name evidence="1" type="ORF">QFC22_003735</name>
</gene>
<reference evidence="1" key="1">
    <citation type="submission" date="2023-04" db="EMBL/GenBank/DDBJ databases">
        <title>Draft Genome sequencing of Naganishia species isolated from polar environments using Oxford Nanopore Technology.</title>
        <authorList>
            <person name="Leo P."/>
            <person name="Venkateswaran K."/>
        </authorList>
    </citation>
    <scope>NUCLEOTIDE SEQUENCE</scope>
    <source>
        <strain evidence="1">MNA-CCFEE 5425</strain>
    </source>
</reference>
<proteinExistence type="predicted"/>
<evidence type="ECO:0000313" key="1">
    <source>
        <dbReference type="EMBL" id="KAJ9119243.1"/>
    </source>
</evidence>
<evidence type="ECO:0000313" key="2">
    <source>
        <dbReference type="Proteomes" id="UP001243375"/>
    </source>
</evidence>
<keyword evidence="2" id="KW-1185">Reference proteome</keyword>
<sequence length="245" mass="24519">MAYILDDEANNNDVEPYTYGQNAATSPQMSQYATAGGYPASGGGIAPSLPPLTAMGGASTAIAAAGPLTSRTGSFSENSQSGGGRGVARGPSSASTLTSAGFAGRGAQPQPGQMPFNGYYAGGSNANPGNIGVAMPMPMPMPYGQQQQQQPPSGAQQKAREAAQERQALRAANPSTSDGYYPPATAAYSHGATTSGGPSPPASGEVSPGATTTTNGVYVHSDGRSYIPDEEADAVDDGPSELPPQ</sequence>